<dbReference type="Proteomes" id="UP000254000">
    <property type="component" value="Unassembled WGS sequence"/>
</dbReference>
<keyword evidence="1" id="KW-1133">Transmembrane helix</keyword>
<dbReference type="Pfam" id="PF07853">
    <property type="entry name" value="DUF1648"/>
    <property type="match status" value="1"/>
</dbReference>
<gene>
    <name evidence="4" type="ORF">C1877_08590</name>
</gene>
<dbReference type="EMBL" id="PPTS01000005">
    <property type="protein sequence ID" value="RDB64779.1"/>
    <property type="molecule type" value="Genomic_DNA"/>
</dbReference>
<dbReference type="InterPro" id="IPR012867">
    <property type="entry name" value="DUF1648"/>
</dbReference>
<accession>A0A369M1M5</accession>
<comment type="caution">
    <text evidence="4">The sequence shown here is derived from an EMBL/GenBank/DDBJ whole genome shotgun (WGS) entry which is preliminary data.</text>
</comment>
<dbReference type="PANTHER" id="PTHR37810:SF5">
    <property type="entry name" value="IMMUNITY PROTEIN SDPI"/>
    <property type="match status" value="1"/>
</dbReference>
<sequence>MEGNATEFAATMLAFTVALVPLTGIMTIVTPFLMRRGEVFAVTVPDTAAHDPYLRRLKRRYALLMATLTAVLTAVGAFGAFTGDAGLALAVLCVGMLLLCIGSYGLMLYFRSKVRSYKKEQGWQASARESVAVVGDAPVPRAVSLKWNLLYLPVIAVTLAIGAVGYAQMPDLIPQHMNFQGEVTEYMEKTPFTILVPALIVAFVAACMAFAHWTILRSKRPSNPSAPATSALAYGMFARAQSILLVAGGLALSVLGPVMELSFIGVIGLEQAGVFVVALALVIVVGSIVVSLVYGQGGSRVFSRMAASERLLADDDEHWKLGVFYYNPDDASLFLPERFGIGWTMNWARPAVWAIMLAGLVLTVAFVAAVMTLM</sequence>
<feature type="transmembrane region" description="Helical" evidence="1">
    <location>
        <begin position="194"/>
        <end position="216"/>
    </location>
</feature>
<dbReference type="PANTHER" id="PTHR37810">
    <property type="entry name" value="IMMUNITY PROTEIN SDPI"/>
    <property type="match status" value="1"/>
</dbReference>
<dbReference type="Pfam" id="PF19124">
    <property type="entry name" value="DUF5808"/>
    <property type="match status" value="1"/>
</dbReference>
<dbReference type="OrthoDB" id="9808690at2"/>
<evidence type="ECO:0000256" key="1">
    <source>
        <dbReference type="SAM" id="Phobius"/>
    </source>
</evidence>
<dbReference type="RefSeq" id="WP_015539069.1">
    <property type="nucleotide sequence ID" value="NZ_CABMMS010000005.1"/>
</dbReference>
<feature type="transmembrane region" description="Helical" evidence="1">
    <location>
        <begin position="149"/>
        <end position="169"/>
    </location>
</feature>
<evidence type="ECO:0000259" key="3">
    <source>
        <dbReference type="Pfam" id="PF19124"/>
    </source>
</evidence>
<feature type="transmembrane region" description="Helical" evidence="1">
    <location>
        <begin position="61"/>
        <end position="81"/>
    </location>
</feature>
<feature type="transmembrane region" description="Helical" evidence="1">
    <location>
        <begin position="243"/>
        <end position="267"/>
    </location>
</feature>
<name>A0A369M1M5_9ACTN</name>
<dbReference type="InterPro" id="IPR043831">
    <property type="entry name" value="DUF5808"/>
</dbReference>
<evidence type="ECO:0000259" key="2">
    <source>
        <dbReference type="Pfam" id="PF07853"/>
    </source>
</evidence>
<feature type="transmembrane region" description="Helical" evidence="1">
    <location>
        <begin position="273"/>
        <end position="295"/>
    </location>
</feature>
<feature type="domain" description="DUF1648" evidence="2">
    <location>
        <begin position="154"/>
        <end position="200"/>
    </location>
</feature>
<keyword evidence="5" id="KW-1185">Reference proteome</keyword>
<keyword evidence="1" id="KW-0812">Transmembrane</keyword>
<keyword evidence="1" id="KW-0472">Membrane</keyword>
<proteinExistence type="predicted"/>
<dbReference type="GeneID" id="78359744"/>
<evidence type="ECO:0000313" key="5">
    <source>
        <dbReference type="Proteomes" id="UP000254000"/>
    </source>
</evidence>
<organism evidence="4 5">
    <name type="scientific">Gordonibacter pamelaeae</name>
    <dbReference type="NCBI Taxonomy" id="471189"/>
    <lineage>
        <taxon>Bacteria</taxon>
        <taxon>Bacillati</taxon>
        <taxon>Actinomycetota</taxon>
        <taxon>Coriobacteriia</taxon>
        <taxon>Eggerthellales</taxon>
        <taxon>Eggerthellaceae</taxon>
        <taxon>Gordonibacter</taxon>
    </lineage>
</organism>
<evidence type="ECO:0000313" key="4">
    <source>
        <dbReference type="EMBL" id="RDB64779.1"/>
    </source>
</evidence>
<dbReference type="AlphaFoldDB" id="A0A369M1M5"/>
<feature type="transmembrane region" description="Helical" evidence="1">
    <location>
        <begin position="87"/>
        <end position="110"/>
    </location>
</feature>
<dbReference type="GO" id="GO:0009636">
    <property type="term" value="P:response to toxic substance"/>
    <property type="evidence" value="ECO:0007669"/>
    <property type="project" value="TreeGrafter"/>
</dbReference>
<feature type="transmembrane region" description="Helical" evidence="1">
    <location>
        <begin position="12"/>
        <end position="33"/>
    </location>
</feature>
<reference evidence="4 5" key="1">
    <citation type="journal article" date="2018" name="Elife">
        <title>Discovery and characterization of a prevalent human gut bacterial enzyme sufficient for the inactivation of a family of plant toxins.</title>
        <authorList>
            <person name="Koppel N."/>
            <person name="Bisanz J.E."/>
            <person name="Pandelia M.E."/>
            <person name="Turnbaugh P.J."/>
            <person name="Balskus E.P."/>
        </authorList>
    </citation>
    <scope>NUCLEOTIDE SEQUENCE [LARGE SCALE GENOMIC DNA]</scope>
    <source>
        <strain evidence="4 5">3C</strain>
    </source>
</reference>
<feature type="transmembrane region" description="Helical" evidence="1">
    <location>
        <begin position="351"/>
        <end position="373"/>
    </location>
</feature>
<feature type="domain" description="DUF5808" evidence="3">
    <location>
        <begin position="328"/>
        <end position="353"/>
    </location>
</feature>
<protein>
    <submittedName>
        <fullName evidence="4">DUF1648 domain-containing protein</fullName>
    </submittedName>
</protein>